<keyword evidence="9 10" id="KW-0472">Membrane</keyword>
<keyword evidence="3" id="KW-0645">Protease</keyword>
<evidence type="ECO:0000256" key="9">
    <source>
        <dbReference type="ARBA" id="ARBA00023136"/>
    </source>
</evidence>
<dbReference type="InterPro" id="IPR008915">
    <property type="entry name" value="Peptidase_M50"/>
</dbReference>
<evidence type="ECO:0000256" key="8">
    <source>
        <dbReference type="ARBA" id="ARBA00023049"/>
    </source>
</evidence>
<feature type="transmembrane region" description="Helical" evidence="10">
    <location>
        <begin position="273"/>
        <end position="295"/>
    </location>
</feature>
<evidence type="ECO:0000259" key="11">
    <source>
        <dbReference type="Pfam" id="PF02163"/>
    </source>
</evidence>
<comment type="caution">
    <text evidence="12">The sequence shown here is derived from an EMBL/GenBank/DDBJ whole genome shotgun (WGS) entry which is preliminary data.</text>
</comment>
<feature type="transmembrane region" description="Helical" evidence="10">
    <location>
        <begin position="72"/>
        <end position="92"/>
    </location>
</feature>
<feature type="transmembrane region" description="Helical" evidence="10">
    <location>
        <begin position="330"/>
        <end position="348"/>
    </location>
</feature>
<evidence type="ECO:0000256" key="10">
    <source>
        <dbReference type="SAM" id="Phobius"/>
    </source>
</evidence>
<keyword evidence="4 10" id="KW-0812">Transmembrane</keyword>
<evidence type="ECO:0000256" key="6">
    <source>
        <dbReference type="ARBA" id="ARBA00022833"/>
    </source>
</evidence>
<evidence type="ECO:0000256" key="1">
    <source>
        <dbReference type="ARBA" id="ARBA00001947"/>
    </source>
</evidence>
<evidence type="ECO:0000256" key="3">
    <source>
        <dbReference type="ARBA" id="ARBA00022670"/>
    </source>
</evidence>
<keyword evidence="7 10" id="KW-1133">Transmembrane helix</keyword>
<comment type="cofactor">
    <cofactor evidence="1">
        <name>Zn(2+)</name>
        <dbReference type="ChEBI" id="CHEBI:29105"/>
    </cofactor>
</comment>
<keyword evidence="6" id="KW-0862">Zinc</keyword>
<organism evidence="12">
    <name type="scientific">marine sediment metagenome</name>
    <dbReference type="NCBI Taxonomy" id="412755"/>
    <lineage>
        <taxon>unclassified sequences</taxon>
        <taxon>metagenomes</taxon>
        <taxon>ecological metagenomes</taxon>
    </lineage>
</organism>
<keyword evidence="5" id="KW-0378">Hydrolase</keyword>
<dbReference type="AlphaFoldDB" id="X1L998"/>
<proteinExistence type="predicted"/>
<evidence type="ECO:0000256" key="4">
    <source>
        <dbReference type="ARBA" id="ARBA00022692"/>
    </source>
</evidence>
<feature type="transmembrane region" description="Helical" evidence="10">
    <location>
        <begin position="32"/>
        <end position="51"/>
    </location>
</feature>
<name>X1L998_9ZZZZ</name>
<sequence>IYWIIIIAIIAITHEFAHGIFAAYNKVKIKKTGFGFFPFFLPIFLAAFVELDEKRMAKKSKFSQMAILSAGTFANILTAIFFLIVMWLFFSLAFTPSGVMFDNYVYSVFPIASVSIINGVTLENASYEKILNLVNETGLNKVEADNKNYLITKDFLEQQKNNEEYILLYDDAPAINAGLSGAITEINDIKINSREKLGEELLKNSPGENITITTIIDEEIKEYEIVLGKNPENESLPWLGIGFVNRETSGVINKIISFLSSFKNSHIYYKPKFGAGLFIHNLLWWIVLISFSVALINMLPVGIFDGGKFFYLTVLAITKSDKIAKKAFSFITYFFLFLLLLLMAFWVFSFW</sequence>
<dbReference type="PANTHER" id="PTHR42837">
    <property type="entry name" value="REGULATOR OF SIGMA-E PROTEASE RSEP"/>
    <property type="match status" value="1"/>
</dbReference>
<gene>
    <name evidence="12" type="ORF">S06H3_16243</name>
</gene>
<dbReference type="EMBL" id="BARV01008027">
    <property type="protein sequence ID" value="GAI15633.1"/>
    <property type="molecule type" value="Genomic_DNA"/>
</dbReference>
<evidence type="ECO:0000313" key="12">
    <source>
        <dbReference type="EMBL" id="GAI15633.1"/>
    </source>
</evidence>
<evidence type="ECO:0000256" key="2">
    <source>
        <dbReference type="ARBA" id="ARBA00004141"/>
    </source>
</evidence>
<accession>X1L998</accession>
<dbReference type="CDD" id="cd05709">
    <property type="entry name" value="S2P-M50"/>
    <property type="match status" value="1"/>
</dbReference>
<feature type="non-terminal residue" evidence="12">
    <location>
        <position position="1"/>
    </location>
</feature>
<feature type="domain" description="Peptidase M50" evidence="11">
    <location>
        <begin position="3"/>
        <end position="339"/>
    </location>
</feature>
<dbReference type="Gene3D" id="2.30.42.10">
    <property type="match status" value="1"/>
</dbReference>
<dbReference type="PANTHER" id="PTHR42837:SF2">
    <property type="entry name" value="MEMBRANE METALLOPROTEASE ARASP2, CHLOROPLASTIC-RELATED"/>
    <property type="match status" value="1"/>
</dbReference>
<feature type="transmembrane region" description="Helical" evidence="10">
    <location>
        <begin position="104"/>
        <end position="122"/>
    </location>
</feature>
<comment type="subcellular location">
    <subcellularLocation>
        <location evidence="2">Membrane</location>
        <topology evidence="2">Multi-pass membrane protein</topology>
    </subcellularLocation>
</comment>
<dbReference type="InterPro" id="IPR004387">
    <property type="entry name" value="Pept_M50_Zn"/>
</dbReference>
<protein>
    <recommendedName>
        <fullName evidence="11">Peptidase M50 domain-containing protein</fullName>
    </recommendedName>
</protein>
<evidence type="ECO:0000256" key="5">
    <source>
        <dbReference type="ARBA" id="ARBA00022801"/>
    </source>
</evidence>
<dbReference type="Pfam" id="PF02163">
    <property type="entry name" value="Peptidase_M50"/>
    <property type="match status" value="1"/>
</dbReference>
<dbReference type="InterPro" id="IPR036034">
    <property type="entry name" value="PDZ_sf"/>
</dbReference>
<keyword evidence="8" id="KW-0482">Metalloprotease</keyword>
<evidence type="ECO:0000256" key="7">
    <source>
        <dbReference type="ARBA" id="ARBA00022989"/>
    </source>
</evidence>
<reference evidence="12" key="1">
    <citation type="journal article" date="2014" name="Front. Microbiol.">
        <title>High frequency of phylogenetically diverse reductive dehalogenase-homologous genes in deep subseafloor sedimentary metagenomes.</title>
        <authorList>
            <person name="Kawai M."/>
            <person name="Futagami T."/>
            <person name="Toyoda A."/>
            <person name="Takaki Y."/>
            <person name="Nishi S."/>
            <person name="Hori S."/>
            <person name="Arai W."/>
            <person name="Tsubouchi T."/>
            <person name="Morono Y."/>
            <person name="Uchiyama I."/>
            <person name="Ito T."/>
            <person name="Fujiyama A."/>
            <person name="Inagaki F."/>
            <person name="Takami H."/>
        </authorList>
    </citation>
    <scope>NUCLEOTIDE SEQUENCE</scope>
    <source>
        <strain evidence="12">Expedition CK06-06</strain>
    </source>
</reference>
<dbReference type="GO" id="GO:0006508">
    <property type="term" value="P:proteolysis"/>
    <property type="evidence" value="ECO:0007669"/>
    <property type="project" value="UniProtKB-KW"/>
</dbReference>
<dbReference type="GO" id="GO:0004222">
    <property type="term" value="F:metalloendopeptidase activity"/>
    <property type="evidence" value="ECO:0007669"/>
    <property type="project" value="InterPro"/>
</dbReference>
<dbReference type="GO" id="GO:0016020">
    <property type="term" value="C:membrane"/>
    <property type="evidence" value="ECO:0007669"/>
    <property type="project" value="UniProtKB-SubCell"/>
</dbReference>